<protein>
    <submittedName>
        <fullName evidence="2">Uncharacterized protein</fullName>
    </submittedName>
</protein>
<evidence type="ECO:0000256" key="1">
    <source>
        <dbReference type="SAM" id="MobiDB-lite"/>
    </source>
</evidence>
<dbReference type="AlphaFoldDB" id="A0AAV7VDZ4"/>
<feature type="region of interest" description="Disordered" evidence="1">
    <location>
        <begin position="1"/>
        <end position="130"/>
    </location>
</feature>
<comment type="caution">
    <text evidence="2">The sequence shown here is derived from an EMBL/GenBank/DDBJ whole genome shotgun (WGS) entry which is preliminary data.</text>
</comment>
<feature type="compositionally biased region" description="Low complexity" evidence="1">
    <location>
        <begin position="120"/>
        <end position="130"/>
    </location>
</feature>
<accession>A0AAV7VDZ4</accession>
<evidence type="ECO:0000313" key="2">
    <source>
        <dbReference type="EMBL" id="KAJ1199805.1"/>
    </source>
</evidence>
<organism evidence="2 3">
    <name type="scientific">Pleurodeles waltl</name>
    <name type="common">Iberian ribbed newt</name>
    <dbReference type="NCBI Taxonomy" id="8319"/>
    <lineage>
        <taxon>Eukaryota</taxon>
        <taxon>Metazoa</taxon>
        <taxon>Chordata</taxon>
        <taxon>Craniata</taxon>
        <taxon>Vertebrata</taxon>
        <taxon>Euteleostomi</taxon>
        <taxon>Amphibia</taxon>
        <taxon>Batrachia</taxon>
        <taxon>Caudata</taxon>
        <taxon>Salamandroidea</taxon>
        <taxon>Salamandridae</taxon>
        <taxon>Pleurodelinae</taxon>
        <taxon>Pleurodeles</taxon>
    </lineage>
</organism>
<feature type="compositionally biased region" description="Basic and acidic residues" evidence="1">
    <location>
        <begin position="25"/>
        <end position="75"/>
    </location>
</feature>
<dbReference type="Proteomes" id="UP001066276">
    <property type="component" value="Chromosome 2_1"/>
</dbReference>
<evidence type="ECO:0000313" key="3">
    <source>
        <dbReference type="Proteomes" id="UP001066276"/>
    </source>
</evidence>
<reference evidence="2" key="1">
    <citation type="journal article" date="2022" name="bioRxiv">
        <title>Sequencing and chromosome-scale assembly of the giantPleurodeles waltlgenome.</title>
        <authorList>
            <person name="Brown T."/>
            <person name="Elewa A."/>
            <person name="Iarovenko S."/>
            <person name="Subramanian E."/>
            <person name="Araus A.J."/>
            <person name="Petzold A."/>
            <person name="Susuki M."/>
            <person name="Suzuki K.-i.T."/>
            <person name="Hayashi T."/>
            <person name="Toyoda A."/>
            <person name="Oliveira C."/>
            <person name="Osipova E."/>
            <person name="Leigh N.D."/>
            <person name="Simon A."/>
            <person name="Yun M.H."/>
        </authorList>
    </citation>
    <scope>NUCLEOTIDE SEQUENCE</scope>
    <source>
        <strain evidence="2">20211129_DDA</strain>
        <tissue evidence="2">Liver</tissue>
    </source>
</reference>
<keyword evidence="3" id="KW-1185">Reference proteome</keyword>
<gene>
    <name evidence="2" type="ORF">NDU88_003637</name>
</gene>
<proteinExistence type="predicted"/>
<dbReference type="EMBL" id="JANPWB010000003">
    <property type="protein sequence ID" value="KAJ1199805.1"/>
    <property type="molecule type" value="Genomic_DNA"/>
</dbReference>
<sequence>MTKVTKDFCLQEWRAGNETPTNEFRWMHPRDQPEGGRNKEVKGKEKIEGREAKEQSQLEGEKEQRESGYIEKQEQQRSMLDTGCETPLASNHTQRNLTEEADWEDADRRQEDEDDEAWTEEWWCPSSPDYVPTPPPPPQLWESCGLAYWEMCSVGSCLHM</sequence>
<name>A0AAV7VDZ4_PLEWA</name>